<name>A0A833QMY4_9POAL</name>
<evidence type="ECO:0000313" key="10">
    <source>
        <dbReference type="EMBL" id="KAF3330095.1"/>
    </source>
</evidence>
<organism evidence="10 11">
    <name type="scientific">Carex littledalei</name>
    <dbReference type="NCBI Taxonomy" id="544730"/>
    <lineage>
        <taxon>Eukaryota</taxon>
        <taxon>Viridiplantae</taxon>
        <taxon>Streptophyta</taxon>
        <taxon>Embryophyta</taxon>
        <taxon>Tracheophyta</taxon>
        <taxon>Spermatophyta</taxon>
        <taxon>Magnoliopsida</taxon>
        <taxon>Liliopsida</taxon>
        <taxon>Poales</taxon>
        <taxon>Cyperaceae</taxon>
        <taxon>Cyperoideae</taxon>
        <taxon>Cariceae</taxon>
        <taxon>Carex</taxon>
        <taxon>Carex subgen. Euthyceras</taxon>
    </lineage>
</organism>
<evidence type="ECO:0000256" key="1">
    <source>
        <dbReference type="ARBA" id="ARBA00004613"/>
    </source>
</evidence>
<dbReference type="Proteomes" id="UP000623129">
    <property type="component" value="Unassembled WGS sequence"/>
</dbReference>
<evidence type="ECO:0000256" key="2">
    <source>
        <dbReference type="ARBA" id="ARBA00022525"/>
    </source>
</evidence>
<feature type="domain" description="Gnk2-homologous" evidence="9">
    <location>
        <begin position="147"/>
        <end position="254"/>
    </location>
</feature>
<protein>
    <submittedName>
        <fullName evidence="10">Putative receptor-like protein kinase</fullName>
    </submittedName>
</protein>
<evidence type="ECO:0000256" key="7">
    <source>
        <dbReference type="SAM" id="MobiDB-lite"/>
    </source>
</evidence>
<evidence type="ECO:0000256" key="8">
    <source>
        <dbReference type="SAM" id="SignalP"/>
    </source>
</evidence>
<dbReference type="GO" id="GO:0016301">
    <property type="term" value="F:kinase activity"/>
    <property type="evidence" value="ECO:0007669"/>
    <property type="project" value="UniProtKB-KW"/>
</dbReference>
<proteinExistence type="inferred from homology"/>
<keyword evidence="10" id="KW-0808">Transferase</keyword>
<dbReference type="PANTHER" id="PTHR32411:SF43">
    <property type="entry name" value="CYSTEINE-RICH REPEAT SECRETORY PROTEIN 38"/>
    <property type="match status" value="1"/>
</dbReference>
<comment type="caution">
    <text evidence="10">The sequence shown here is derived from an EMBL/GenBank/DDBJ whole genome shotgun (WGS) entry which is preliminary data.</text>
</comment>
<dbReference type="PANTHER" id="PTHR32411">
    <property type="entry name" value="CYSTEINE-RICH REPEAT SECRETORY PROTEIN 38-RELATED"/>
    <property type="match status" value="1"/>
</dbReference>
<keyword evidence="2" id="KW-0964">Secreted</keyword>
<dbReference type="CDD" id="cd23509">
    <property type="entry name" value="Gnk2-like"/>
    <property type="match status" value="2"/>
</dbReference>
<comment type="similarity">
    <text evidence="6">Belongs to the cysteine-rich repeat secretory protein family.</text>
</comment>
<sequence length="316" mass="34684">MHYISLFFLILFLTYFLKINLSFANDYLYSICGSTGNDTENSVYQTDLAKLFTSLSTEAVASEGFTTNTIAVPNQISGLVLCRGDINSSICSSCLIQSIRDIQTICPNSKEATIWYDLCLLRYSNNNLLSSTDNSEQVIMWNFKNVTSKRFSGWNPPNAIAKTYFKTMMEGLLSSVAYQAAYSSAKRFVVGDINTTSSGPTIYSMSQCTPDLPSDACHSCLQDLINQMLNNFDGRQGGRILGVRCSLRYEVYKFYSDFQQVLPLSSTSGPVKPIAPSDAVSGKRPTPAPLVSPPPHNLATPAPVSEGAGVLHCLWN</sequence>
<evidence type="ECO:0000256" key="4">
    <source>
        <dbReference type="ARBA" id="ARBA00022737"/>
    </source>
</evidence>
<evidence type="ECO:0000256" key="5">
    <source>
        <dbReference type="ARBA" id="ARBA00023180"/>
    </source>
</evidence>
<dbReference type="EMBL" id="SWLB01000014">
    <property type="protein sequence ID" value="KAF3330095.1"/>
    <property type="molecule type" value="Genomic_DNA"/>
</dbReference>
<reference evidence="10" key="1">
    <citation type="submission" date="2020-01" db="EMBL/GenBank/DDBJ databases">
        <title>Genome sequence of Kobresia littledalei, the first chromosome-level genome in the family Cyperaceae.</title>
        <authorList>
            <person name="Qu G."/>
        </authorList>
    </citation>
    <scope>NUCLEOTIDE SEQUENCE</scope>
    <source>
        <strain evidence="10">C.B.Clarke</strain>
        <tissue evidence="10">Leaf</tissue>
    </source>
</reference>
<feature type="signal peptide" evidence="8">
    <location>
        <begin position="1"/>
        <end position="24"/>
    </location>
</feature>
<feature type="compositionally biased region" description="Pro residues" evidence="7">
    <location>
        <begin position="286"/>
        <end position="296"/>
    </location>
</feature>
<evidence type="ECO:0000259" key="9">
    <source>
        <dbReference type="PROSITE" id="PS51473"/>
    </source>
</evidence>
<keyword evidence="4" id="KW-0677">Repeat</keyword>
<dbReference type="PROSITE" id="PS51473">
    <property type="entry name" value="GNK2"/>
    <property type="match status" value="2"/>
</dbReference>
<dbReference type="Pfam" id="PF01657">
    <property type="entry name" value="Stress-antifung"/>
    <property type="match status" value="2"/>
</dbReference>
<evidence type="ECO:0000313" key="11">
    <source>
        <dbReference type="Proteomes" id="UP000623129"/>
    </source>
</evidence>
<dbReference type="FunFam" id="3.30.430.20:FF:000002">
    <property type="entry name" value="Cysteine-rich receptor-like protein kinase 10"/>
    <property type="match status" value="1"/>
</dbReference>
<keyword evidence="3 8" id="KW-0732">Signal</keyword>
<keyword evidence="10" id="KW-0418">Kinase</keyword>
<feature type="domain" description="Gnk2-homologous" evidence="9">
    <location>
        <begin position="26"/>
        <end position="128"/>
    </location>
</feature>
<dbReference type="FunFam" id="3.30.430.20:FF:000009">
    <property type="entry name" value="Cysteine-rich receptor-like protein kinase 28"/>
    <property type="match status" value="1"/>
</dbReference>
<dbReference type="AlphaFoldDB" id="A0A833QMY4"/>
<feature type="chain" id="PRO_5032883087" evidence="8">
    <location>
        <begin position="25"/>
        <end position="316"/>
    </location>
</feature>
<dbReference type="InterPro" id="IPR050581">
    <property type="entry name" value="CRR_secretory_protein"/>
</dbReference>
<evidence type="ECO:0000256" key="3">
    <source>
        <dbReference type="ARBA" id="ARBA00022729"/>
    </source>
</evidence>
<gene>
    <name evidence="10" type="ORF">FCM35_KLT05426</name>
</gene>
<dbReference type="OrthoDB" id="671329at2759"/>
<dbReference type="InterPro" id="IPR002902">
    <property type="entry name" value="GNK2"/>
</dbReference>
<comment type="subcellular location">
    <subcellularLocation>
        <location evidence="1">Secreted</location>
    </subcellularLocation>
</comment>
<keyword evidence="5" id="KW-0325">Glycoprotein</keyword>
<feature type="region of interest" description="Disordered" evidence="7">
    <location>
        <begin position="268"/>
        <end position="296"/>
    </location>
</feature>
<dbReference type="GO" id="GO:0005576">
    <property type="term" value="C:extracellular region"/>
    <property type="evidence" value="ECO:0007669"/>
    <property type="project" value="UniProtKB-SubCell"/>
</dbReference>
<keyword evidence="10" id="KW-0675">Receptor</keyword>
<evidence type="ECO:0000256" key="6">
    <source>
        <dbReference type="ARBA" id="ARBA00038515"/>
    </source>
</evidence>
<dbReference type="Gene3D" id="3.30.430.20">
    <property type="entry name" value="Gnk2 domain, C-X8-C-X2-C motif"/>
    <property type="match status" value="2"/>
</dbReference>
<keyword evidence="11" id="KW-1185">Reference proteome</keyword>
<dbReference type="InterPro" id="IPR038408">
    <property type="entry name" value="GNK2_sf"/>
</dbReference>
<accession>A0A833QMY4</accession>